<dbReference type="STRING" id="267850.ADINL_0852"/>
<dbReference type="PANTHER" id="PTHR38834">
    <property type="entry name" value="PERIPLASMIC SUBSTRATE BINDING PROTEIN FAMILY 3"/>
    <property type="match status" value="1"/>
</dbReference>
<evidence type="ECO:0000313" key="3">
    <source>
        <dbReference type="Proteomes" id="UP000027318"/>
    </source>
</evidence>
<gene>
    <name evidence="2" type="ORF">ADINL_0852</name>
</gene>
<dbReference type="SMART" id="SM00062">
    <property type="entry name" value="PBPb"/>
    <property type="match status" value="1"/>
</dbReference>
<sequence>MRIGMLVILLLLALPVSAGLQQLRFITEEYPPYNYSENGQLKGIAIELLEQAFAAEGLQLQPQQIELLPWARGYDTALSTANTVLFSTNRTAARETLFQWAGPISADRVVLMGRASRTLQIDSITELNASELQIVAIREDVGAQRLQELGVDPDRITLASNNTSALAMLEAGRVDLWAYGEDVAYWLMRSQGVDPSAFEAVYTLSETYLYFALNADTDPRLTEQLQQAIDRSRDLATQLRFLTEEYPPFNYLDEQQQVAGIATTRLRTMLKDTGLQAEFQLLPWARAYTEARLNENTCVYSTTRTPEREAEFHWLGPLHISQWGAFSLPEAGLQVTQLDQLDGLRIGSFREDAVGQYVAGLGHQLILATTDRENLTRLRNGLIDVWVTGVTHAQRIAADEQVSLTHLFTFNEVPLYLACHRDISPGLIQRMQHSLEQQDASLQHPYSSGAQES</sequence>
<dbReference type="OrthoDB" id="8587856at2"/>
<dbReference type="PANTHER" id="PTHR38834:SF3">
    <property type="entry name" value="SOLUTE-BINDING PROTEIN FAMILY 3_N-TERMINAL DOMAIN-CONTAINING PROTEIN"/>
    <property type="match status" value="1"/>
</dbReference>
<keyword evidence="3" id="KW-1185">Reference proteome</keyword>
<dbReference type="Gene3D" id="3.40.190.10">
    <property type="entry name" value="Periplasmic binding protein-like II"/>
    <property type="match status" value="4"/>
</dbReference>
<dbReference type="RefSeq" id="WP_051632553.1">
    <property type="nucleotide sequence ID" value="NZ_JMSZ01000016.1"/>
</dbReference>
<dbReference type="EMBL" id="JMSZ01000016">
    <property type="protein sequence ID" value="KDE40260.1"/>
    <property type="molecule type" value="Genomic_DNA"/>
</dbReference>
<proteinExistence type="predicted"/>
<dbReference type="PATRIC" id="fig|267850.7.peg.846"/>
<feature type="domain" description="Solute-binding protein family 3/N-terminal" evidence="1">
    <location>
        <begin position="22"/>
        <end position="245"/>
    </location>
</feature>
<protein>
    <submittedName>
        <fullName evidence="2">ABC-type amino acid transport, signal transduction system, periplasmic component/domain</fullName>
    </submittedName>
</protein>
<evidence type="ECO:0000313" key="2">
    <source>
        <dbReference type="EMBL" id="KDE40260.1"/>
    </source>
</evidence>
<dbReference type="SUPFAM" id="SSF53850">
    <property type="entry name" value="Periplasmic binding protein-like II"/>
    <property type="match status" value="2"/>
</dbReference>
<accession>A0A063Y534</accession>
<dbReference type="AlphaFoldDB" id="A0A063Y534"/>
<comment type="caution">
    <text evidence="2">The sequence shown here is derived from an EMBL/GenBank/DDBJ whole genome shotgun (WGS) entry which is preliminary data.</text>
</comment>
<dbReference type="Proteomes" id="UP000027318">
    <property type="component" value="Unassembled WGS sequence"/>
</dbReference>
<evidence type="ECO:0000259" key="1">
    <source>
        <dbReference type="SMART" id="SM00062"/>
    </source>
</evidence>
<dbReference type="Pfam" id="PF00497">
    <property type="entry name" value="SBP_bac_3"/>
    <property type="match status" value="2"/>
</dbReference>
<reference evidence="2 3" key="1">
    <citation type="journal article" date="2005" name="Int. J. Syst. Evol. Microbiol.">
        <title>Nitrincola lacisaponensis gen. nov., sp. nov., a novel alkaliphilic bacterium isolated from an alkaline, saline lake.</title>
        <authorList>
            <person name="Dimitriu P.A."/>
            <person name="Shukla S.K."/>
            <person name="Conradt J."/>
            <person name="Marquez M.C."/>
            <person name="Ventosa A."/>
            <person name="Maglia A."/>
            <person name="Peyton B.M."/>
            <person name="Pinkart H.C."/>
            <person name="Mormile M.R."/>
        </authorList>
    </citation>
    <scope>NUCLEOTIDE SEQUENCE [LARGE SCALE GENOMIC DNA]</scope>
    <source>
        <strain evidence="2 3">4CA</strain>
    </source>
</reference>
<name>A0A063Y534_9GAMM</name>
<dbReference type="InterPro" id="IPR001638">
    <property type="entry name" value="Solute-binding_3/MltF_N"/>
</dbReference>
<organism evidence="2 3">
    <name type="scientific">Nitrincola lacisaponensis</name>
    <dbReference type="NCBI Taxonomy" id="267850"/>
    <lineage>
        <taxon>Bacteria</taxon>
        <taxon>Pseudomonadati</taxon>
        <taxon>Pseudomonadota</taxon>
        <taxon>Gammaproteobacteria</taxon>
        <taxon>Oceanospirillales</taxon>
        <taxon>Oceanospirillaceae</taxon>
        <taxon>Nitrincola</taxon>
    </lineage>
</organism>